<dbReference type="RefSeq" id="WP_052437774.1">
    <property type="nucleotide sequence ID" value="NZ_BCSU01000002.1"/>
</dbReference>
<feature type="transmembrane region" description="Helical" evidence="5">
    <location>
        <begin position="67"/>
        <end position="89"/>
    </location>
</feature>
<keyword evidence="2 5" id="KW-0812">Transmembrane</keyword>
<keyword evidence="3 5" id="KW-1133">Transmembrane helix</keyword>
<dbReference type="Pfam" id="PF03595">
    <property type="entry name" value="SLAC1"/>
    <property type="match status" value="1"/>
</dbReference>
<organism evidence="6 7">
    <name type="scientific">Corynebacterium humireducens NBRC 106098 = DSM 45392</name>
    <dbReference type="NCBI Taxonomy" id="1223515"/>
    <lineage>
        <taxon>Bacteria</taxon>
        <taxon>Bacillati</taxon>
        <taxon>Actinomycetota</taxon>
        <taxon>Actinomycetes</taxon>
        <taxon>Mycobacteriales</taxon>
        <taxon>Corynebacteriaceae</taxon>
        <taxon>Corynebacterium</taxon>
    </lineage>
</organism>
<evidence type="ECO:0000313" key="6">
    <source>
        <dbReference type="EMBL" id="AJE32964.1"/>
    </source>
</evidence>
<dbReference type="GO" id="GO:0016020">
    <property type="term" value="C:membrane"/>
    <property type="evidence" value="ECO:0007669"/>
    <property type="project" value="UniProtKB-SubCell"/>
</dbReference>
<dbReference type="GO" id="GO:0055085">
    <property type="term" value="P:transmembrane transport"/>
    <property type="evidence" value="ECO:0007669"/>
    <property type="project" value="InterPro"/>
</dbReference>
<dbReference type="EMBL" id="CP005286">
    <property type="protein sequence ID" value="AJE32964.1"/>
    <property type="molecule type" value="Genomic_DNA"/>
</dbReference>
<dbReference type="Gene3D" id="1.50.10.150">
    <property type="entry name" value="Voltage-dependent anion channel"/>
    <property type="match status" value="1"/>
</dbReference>
<feature type="transmembrane region" description="Helical" evidence="5">
    <location>
        <begin position="248"/>
        <end position="269"/>
    </location>
</feature>
<evidence type="ECO:0000256" key="5">
    <source>
        <dbReference type="SAM" id="Phobius"/>
    </source>
</evidence>
<protein>
    <recommendedName>
        <fullName evidence="8">C4-dicarboxylate transporter/malic acid transport protein</fullName>
    </recommendedName>
</protein>
<feature type="transmembrane region" description="Helical" evidence="5">
    <location>
        <begin position="189"/>
        <end position="208"/>
    </location>
</feature>
<evidence type="ECO:0008006" key="8">
    <source>
        <dbReference type="Google" id="ProtNLM"/>
    </source>
</evidence>
<dbReference type="Proteomes" id="UP000031524">
    <property type="component" value="Chromosome"/>
</dbReference>
<evidence type="ECO:0000256" key="4">
    <source>
        <dbReference type="ARBA" id="ARBA00023136"/>
    </source>
</evidence>
<feature type="transmembrane region" description="Helical" evidence="5">
    <location>
        <begin position="95"/>
        <end position="113"/>
    </location>
</feature>
<gene>
    <name evidence="6" type="ORF">B842_05575</name>
</gene>
<proteinExistence type="predicted"/>
<sequence>MSTTALPPAGPAWAGSLMGTSIAATLSLRHGLLWPGLVLLAVATGLLLAFTVGWLRHRNPSFGQRFMGPWGMVSMGLMSLGTAWTAATGHLGPQLAAWVVGMPLAVVVCLWQLRRFSGAPTFLWGLAVVSPMVAATSGGQLAQALPDPWAQPVRALALGGFLLSLVTGLPLFARVYAARPEIPASFAGTAWIPLGIVGQSTAAAHVLLDAPLAHTYGLVMFALGVPLLGFAAWRFWGGAVRRWADYTPAWWGSTFPAGTLSLGAAYLGWEELSAGFLGLLLVHWCLCVARFATRGRGA</sequence>
<dbReference type="InterPro" id="IPR004695">
    <property type="entry name" value="SLAC1/Mae1/Ssu1/TehA"/>
</dbReference>
<reference evidence="6 7" key="1">
    <citation type="submission" date="2013-04" db="EMBL/GenBank/DDBJ databases">
        <title>Complete genome sequence of Corynebacterium humireducens DSM 45392(T), isolated from a wastewater-fed microbial fuel cell.</title>
        <authorList>
            <person name="Ruckert C."/>
            <person name="Albersmeier A."/>
            <person name="Kalinowski J."/>
        </authorList>
    </citation>
    <scope>NUCLEOTIDE SEQUENCE [LARGE SCALE GENOMIC DNA]</scope>
    <source>
        <strain evidence="7">MFC-5</strain>
    </source>
</reference>
<dbReference type="HOGENOM" id="CLU_030057_0_0_11"/>
<keyword evidence="7" id="KW-1185">Reference proteome</keyword>
<evidence type="ECO:0000256" key="1">
    <source>
        <dbReference type="ARBA" id="ARBA00004141"/>
    </source>
</evidence>
<feature type="transmembrane region" description="Helical" evidence="5">
    <location>
        <begin position="214"/>
        <end position="236"/>
    </location>
</feature>
<feature type="transmembrane region" description="Helical" evidence="5">
    <location>
        <begin position="122"/>
        <end position="143"/>
    </location>
</feature>
<feature type="transmembrane region" description="Helical" evidence="5">
    <location>
        <begin position="155"/>
        <end position="177"/>
    </location>
</feature>
<feature type="transmembrane region" description="Helical" evidence="5">
    <location>
        <begin position="33"/>
        <end position="55"/>
    </location>
</feature>
<feature type="transmembrane region" description="Helical" evidence="5">
    <location>
        <begin position="275"/>
        <end position="293"/>
    </location>
</feature>
<name>A0A0B5DB57_9CORY</name>
<accession>A0A0B5DB57</accession>
<dbReference type="InterPro" id="IPR038665">
    <property type="entry name" value="Voltage-dep_anion_channel_sf"/>
</dbReference>
<dbReference type="STRING" id="1223515.B842_05575"/>
<evidence type="ECO:0000256" key="3">
    <source>
        <dbReference type="ARBA" id="ARBA00022989"/>
    </source>
</evidence>
<evidence type="ECO:0000313" key="7">
    <source>
        <dbReference type="Proteomes" id="UP000031524"/>
    </source>
</evidence>
<keyword evidence="4 5" id="KW-0472">Membrane</keyword>
<dbReference type="OrthoDB" id="958273at2"/>
<evidence type="ECO:0000256" key="2">
    <source>
        <dbReference type="ARBA" id="ARBA00022692"/>
    </source>
</evidence>
<comment type="subcellular location">
    <subcellularLocation>
        <location evidence="1">Membrane</location>
        <topology evidence="1">Multi-pass membrane protein</topology>
    </subcellularLocation>
</comment>
<dbReference type="AlphaFoldDB" id="A0A0B5DB57"/>
<dbReference type="KEGG" id="chm:B842_05575"/>